<dbReference type="AlphaFoldDB" id="A0A392RSV6"/>
<feature type="non-terminal residue" evidence="1">
    <location>
        <position position="38"/>
    </location>
</feature>
<organism evidence="1 2">
    <name type="scientific">Trifolium medium</name>
    <dbReference type="NCBI Taxonomy" id="97028"/>
    <lineage>
        <taxon>Eukaryota</taxon>
        <taxon>Viridiplantae</taxon>
        <taxon>Streptophyta</taxon>
        <taxon>Embryophyta</taxon>
        <taxon>Tracheophyta</taxon>
        <taxon>Spermatophyta</taxon>
        <taxon>Magnoliopsida</taxon>
        <taxon>eudicotyledons</taxon>
        <taxon>Gunneridae</taxon>
        <taxon>Pentapetalae</taxon>
        <taxon>rosids</taxon>
        <taxon>fabids</taxon>
        <taxon>Fabales</taxon>
        <taxon>Fabaceae</taxon>
        <taxon>Papilionoideae</taxon>
        <taxon>50 kb inversion clade</taxon>
        <taxon>NPAAA clade</taxon>
        <taxon>Hologalegina</taxon>
        <taxon>IRL clade</taxon>
        <taxon>Trifolieae</taxon>
        <taxon>Trifolium</taxon>
    </lineage>
</organism>
<name>A0A392RSV6_9FABA</name>
<keyword evidence="2" id="KW-1185">Reference proteome</keyword>
<dbReference type="EMBL" id="LXQA010265203">
    <property type="protein sequence ID" value="MCI39237.1"/>
    <property type="molecule type" value="Genomic_DNA"/>
</dbReference>
<evidence type="ECO:0000313" key="2">
    <source>
        <dbReference type="Proteomes" id="UP000265520"/>
    </source>
</evidence>
<protein>
    <submittedName>
        <fullName evidence="1">Uncharacterized protein</fullName>
    </submittedName>
</protein>
<proteinExistence type="predicted"/>
<dbReference type="Proteomes" id="UP000265520">
    <property type="component" value="Unassembled WGS sequence"/>
</dbReference>
<reference evidence="1 2" key="1">
    <citation type="journal article" date="2018" name="Front. Plant Sci.">
        <title>Red Clover (Trifolium pratense) and Zigzag Clover (T. medium) - A Picture of Genomic Similarities and Differences.</title>
        <authorList>
            <person name="Dluhosova J."/>
            <person name="Istvanek J."/>
            <person name="Nedelnik J."/>
            <person name="Repkova J."/>
        </authorList>
    </citation>
    <scope>NUCLEOTIDE SEQUENCE [LARGE SCALE GENOMIC DNA]</scope>
    <source>
        <strain evidence="2">cv. 10/8</strain>
        <tissue evidence="1">Leaf</tissue>
    </source>
</reference>
<evidence type="ECO:0000313" key="1">
    <source>
        <dbReference type="EMBL" id="MCI39237.1"/>
    </source>
</evidence>
<sequence length="38" mass="3941">MCLMVRGGLDSGLEFGVGNKGGFFGGEGLDEETGEVYL</sequence>
<comment type="caution">
    <text evidence="1">The sequence shown here is derived from an EMBL/GenBank/DDBJ whole genome shotgun (WGS) entry which is preliminary data.</text>
</comment>
<accession>A0A392RSV6</accession>